<keyword evidence="2" id="KW-0808">Transferase</keyword>
<dbReference type="InterPro" id="IPR036414">
    <property type="entry name" value="YaeB_N_sf"/>
</dbReference>
<evidence type="ECO:0000313" key="2">
    <source>
        <dbReference type="EMBL" id="RQD82391.1"/>
    </source>
</evidence>
<dbReference type="Proteomes" id="UP000284763">
    <property type="component" value="Unassembled WGS sequence"/>
</dbReference>
<accession>A0A424YTW6</accession>
<dbReference type="GO" id="GO:0008168">
    <property type="term" value="F:methyltransferase activity"/>
    <property type="evidence" value="ECO:0007669"/>
    <property type="project" value="UniProtKB-KW"/>
</dbReference>
<dbReference type="GO" id="GO:0032259">
    <property type="term" value="P:methylation"/>
    <property type="evidence" value="ECO:0007669"/>
    <property type="project" value="UniProtKB-KW"/>
</dbReference>
<evidence type="ECO:0000313" key="3">
    <source>
        <dbReference type="Proteomes" id="UP000284763"/>
    </source>
</evidence>
<dbReference type="Pfam" id="PF13847">
    <property type="entry name" value="Methyltransf_31"/>
    <property type="match status" value="1"/>
</dbReference>
<dbReference type="CDD" id="cd02440">
    <property type="entry name" value="AdoMet_MTases"/>
    <property type="match status" value="1"/>
</dbReference>
<feature type="domain" description="Methyltransferase" evidence="1">
    <location>
        <begin position="142"/>
        <end position="251"/>
    </location>
</feature>
<dbReference type="SUPFAM" id="SSF118196">
    <property type="entry name" value="YaeB-like"/>
    <property type="match status" value="1"/>
</dbReference>
<name>A0A424YTW6_9EURY</name>
<dbReference type="InterPro" id="IPR036413">
    <property type="entry name" value="YaeB-like_sf"/>
</dbReference>
<dbReference type="InterPro" id="IPR029063">
    <property type="entry name" value="SAM-dependent_MTases_sf"/>
</dbReference>
<evidence type="ECO:0000259" key="1">
    <source>
        <dbReference type="Pfam" id="PF13847"/>
    </source>
</evidence>
<sequence length="287" mass="32628">MNTLPIGKIKNYATEESLNILALWKDAVSIVDIHSEHIGTVFTSKEYSHYIIIHDPLQMKFSDKRSEWNHRFTSKVGVSIVQLLKYDKNKLYLKGLIAENGSNVYDILPYTSFDHQDTDFPVRQIEHTRKQVLKEIIERIDGNNILDVGCGVGSITMKIANKNTGSRVYGIDIIEDLVGQSKLNAEFYGINNIQFSKGDIYKLYFEDNSLDTVICFFMLHHLDNIPHALSEINRVLKKNGTLIASDPLGHHHGPQLDENDWKKLFKDANFQCSTDIIGTAVVSTCKK</sequence>
<dbReference type="Gene3D" id="2.40.30.70">
    <property type="entry name" value="YaeB-like"/>
    <property type="match status" value="1"/>
</dbReference>
<dbReference type="PANTHER" id="PTHR43591">
    <property type="entry name" value="METHYLTRANSFERASE"/>
    <property type="match status" value="1"/>
</dbReference>
<protein>
    <submittedName>
        <fullName evidence="2">Methyltransferase domain-containing protein</fullName>
    </submittedName>
</protein>
<gene>
    <name evidence="2" type="ORF">D5R95_07290</name>
</gene>
<keyword evidence="2" id="KW-0489">Methyltransferase</keyword>
<dbReference type="AlphaFoldDB" id="A0A424YTW6"/>
<proteinExistence type="predicted"/>
<organism evidence="2 3">
    <name type="scientific">Methanosalsum natronophilum</name>
    <dbReference type="NCBI Taxonomy" id="768733"/>
    <lineage>
        <taxon>Archaea</taxon>
        <taxon>Methanobacteriati</taxon>
        <taxon>Methanobacteriota</taxon>
        <taxon>Stenosarchaea group</taxon>
        <taxon>Methanomicrobia</taxon>
        <taxon>Methanosarcinales</taxon>
        <taxon>Methanosarcinaceae</taxon>
        <taxon>Methanosalsum</taxon>
    </lineage>
</organism>
<reference evidence="2 3" key="1">
    <citation type="submission" date="2018-08" db="EMBL/GenBank/DDBJ databases">
        <title>The metabolism and importance of syntrophic acetate oxidation coupled to methane or sulfide production in haloalkaline environments.</title>
        <authorList>
            <person name="Timmers P.H.A."/>
            <person name="Vavourakis C.D."/>
            <person name="Sorokin D.Y."/>
            <person name="Sinninghe Damste J.S."/>
            <person name="Muyzer G."/>
            <person name="Stams A.J.M."/>
            <person name="Plugge C.M."/>
        </authorList>
    </citation>
    <scope>NUCLEOTIDE SEQUENCE [LARGE SCALE GENOMIC DNA]</scope>
    <source>
        <strain evidence="2">MSAO_Arc3</strain>
    </source>
</reference>
<comment type="caution">
    <text evidence="2">The sequence shown here is derived from an EMBL/GenBank/DDBJ whole genome shotgun (WGS) entry which is preliminary data.</text>
</comment>
<dbReference type="EMBL" id="QZAB01000456">
    <property type="protein sequence ID" value="RQD82391.1"/>
    <property type="molecule type" value="Genomic_DNA"/>
</dbReference>
<dbReference type="InterPro" id="IPR025714">
    <property type="entry name" value="Methyltranfer_dom"/>
</dbReference>
<dbReference type="SUPFAM" id="SSF53335">
    <property type="entry name" value="S-adenosyl-L-methionine-dependent methyltransferases"/>
    <property type="match status" value="1"/>
</dbReference>
<dbReference type="Gene3D" id="3.40.50.150">
    <property type="entry name" value="Vaccinia Virus protein VP39"/>
    <property type="match status" value="1"/>
</dbReference>